<evidence type="ECO:0000313" key="7">
    <source>
        <dbReference type="Proteomes" id="UP000316882"/>
    </source>
</evidence>
<name>A0A4Y3PMW6_BREPA</name>
<evidence type="ECO:0000256" key="2">
    <source>
        <dbReference type="ARBA" id="ARBA00023015"/>
    </source>
</evidence>
<dbReference type="Proteomes" id="UP000316882">
    <property type="component" value="Unassembled WGS sequence"/>
</dbReference>
<keyword evidence="3" id="KW-0238">DNA-binding</keyword>
<gene>
    <name evidence="6" type="ORF">BPA01_37850</name>
</gene>
<dbReference type="PROSITE" id="PS50931">
    <property type="entry name" value="HTH_LYSR"/>
    <property type="match status" value="1"/>
</dbReference>
<dbReference type="Gene3D" id="3.40.190.290">
    <property type="match status" value="1"/>
</dbReference>
<evidence type="ECO:0000256" key="1">
    <source>
        <dbReference type="ARBA" id="ARBA00009437"/>
    </source>
</evidence>
<dbReference type="STRING" id="54914.AV540_10600"/>
<dbReference type="GO" id="GO:0005829">
    <property type="term" value="C:cytosol"/>
    <property type="evidence" value="ECO:0007669"/>
    <property type="project" value="TreeGrafter"/>
</dbReference>
<protein>
    <submittedName>
        <fullName evidence="6">LysR family transcriptional regulator</fullName>
    </submittedName>
</protein>
<accession>A0A4Y3PMW6</accession>
<dbReference type="Pfam" id="PF00126">
    <property type="entry name" value="HTH_1"/>
    <property type="match status" value="1"/>
</dbReference>
<proteinExistence type="inferred from homology"/>
<comment type="caution">
    <text evidence="6">The sequence shown here is derived from an EMBL/GenBank/DDBJ whole genome shotgun (WGS) entry which is preliminary data.</text>
</comment>
<comment type="similarity">
    <text evidence="1">Belongs to the LysR transcriptional regulatory family.</text>
</comment>
<dbReference type="FunFam" id="1.10.10.10:FF:000001">
    <property type="entry name" value="LysR family transcriptional regulator"/>
    <property type="match status" value="1"/>
</dbReference>
<dbReference type="PANTHER" id="PTHR30419:SF24">
    <property type="entry name" value="HTH-TYPE TRANSCRIPTIONAL REGULATOR CZCR"/>
    <property type="match status" value="1"/>
</dbReference>
<reference evidence="6 7" key="1">
    <citation type="submission" date="2019-06" db="EMBL/GenBank/DDBJ databases">
        <title>Whole genome shotgun sequence of Brevibacillus parabrevis NBRC 12334.</title>
        <authorList>
            <person name="Hosoyama A."/>
            <person name="Uohara A."/>
            <person name="Ohji S."/>
            <person name="Ichikawa N."/>
        </authorList>
    </citation>
    <scope>NUCLEOTIDE SEQUENCE [LARGE SCALE GENOMIC DNA]</scope>
    <source>
        <strain evidence="6 7">NBRC 12334</strain>
    </source>
</reference>
<dbReference type="SUPFAM" id="SSF53850">
    <property type="entry name" value="Periplasmic binding protein-like II"/>
    <property type="match status" value="1"/>
</dbReference>
<dbReference type="CDD" id="cd05466">
    <property type="entry name" value="PBP2_LTTR_substrate"/>
    <property type="match status" value="1"/>
</dbReference>
<evidence type="ECO:0000256" key="4">
    <source>
        <dbReference type="ARBA" id="ARBA00023163"/>
    </source>
</evidence>
<dbReference type="PANTHER" id="PTHR30419">
    <property type="entry name" value="HTH-TYPE TRANSCRIPTIONAL REGULATOR YBHD"/>
    <property type="match status" value="1"/>
</dbReference>
<dbReference type="Pfam" id="PF03466">
    <property type="entry name" value="LysR_substrate"/>
    <property type="match status" value="1"/>
</dbReference>
<dbReference type="EMBL" id="BJMH01000020">
    <property type="protein sequence ID" value="GEB34205.1"/>
    <property type="molecule type" value="Genomic_DNA"/>
</dbReference>
<dbReference type="InterPro" id="IPR036390">
    <property type="entry name" value="WH_DNA-bd_sf"/>
</dbReference>
<dbReference type="InterPro" id="IPR005119">
    <property type="entry name" value="LysR_subst-bd"/>
</dbReference>
<sequence length="300" mass="33253">MMTLTQLQVLVAAAKAGSFTRAAEEIGFTQSAVSQMIQALEKELGVCLFLRSRSGITPTSIGERMLQHARDILTITACMTEEANLARGLASGTLRIASIPSVASRFLPGLLGSFRKRFPAVEIMLLEGDSDEIDKWMSSSVVDIAFTAIPGRELQTMPLLLDEMMVILPDTHPLKDRATLRFDEIADRCFIMPKDGCIKKMLQENAITPAITFEVREVYTILTMVQEYIGVTIMPELYMPAVLPKVVAIPLDPPIRREVVLAVRDWQTISPLTAEFAVHSQKYVQAMEPFLPDRKAVGEV</sequence>
<dbReference type="InterPro" id="IPR050950">
    <property type="entry name" value="HTH-type_LysR_regulators"/>
</dbReference>
<dbReference type="AlphaFoldDB" id="A0A4Y3PMW6"/>
<dbReference type="SUPFAM" id="SSF46785">
    <property type="entry name" value="Winged helix' DNA-binding domain"/>
    <property type="match status" value="1"/>
</dbReference>
<keyword evidence="4" id="KW-0804">Transcription</keyword>
<evidence type="ECO:0000259" key="5">
    <source>
        <dbReference type="PROSITE" id="PS50931"/>
    </source>
</evidence>
<dbReference type="InterPro" id="IPR000847">
    <property type="entry name" value="LysR_HTH_N"/>
</dbReference>
<dbReference type="GO" id="GO:0003700">
    <property type="term" value="F:DNA-binding transcription factor activity"/>
    <property type="evidence" value="ECO:0007669"/>
    <property type="project" value="InterPro"/>
</dbReference>
<dbReference type="InterPro" id="IPR036388">
    <property type="entry name" value="WH-like_DNA-bd_sf"/>
</dbReference>
<organism evidence="6 7">
    <name type="scientific">Brevibacillus parabrevis</name>
    <dbReference type="NCBI Taxonomy" id="54914"/>
    <lineage>
        <taxon>Bacteria</taxon>
        <taxon>Bacillati</taxon>
        <taxon>Bacillota</taxon>
        <taxon>Bacilli</taxon>
        <taxon>Bacillales</taxon>
        <taxon>Paenibacillaceae</taxon>
        <taxon>Brevibacillus</taxon>
    </lineage>
</organism>
<evidence type="ECO:0000256" key="3">
    <source>
        <dbReference type="ARBA" id="ARBA00023125"/>
    </source>
</evidence>
<dbReference type="PRINTS" id="PR00039">
    <property type="entry name" value="HTHLYSR"/>
</dbReference>
<dbReference type="GeneID" id="87611991"/>
<evidence type="ECO:0000313" key="6">
    <source>
        <dbReference type="EMBL" id="GEB34205.1"/>
    </source>
</evidence>
<keyword evidence="2" id="KW-0805">Transcription regulation</keyword>
<dbReference type="Gene3D" id="1.10.10.10">
    <property type="entry name" value="Winged helix-like DNA-binding domain superfamily/Winged helix DNA-binding domain"/>
    <property type="match status" value="1"/>
</dbReference>
<keyword evidence="7" id="KW-1185">Reference proteome</keyword>
<dbReference type="GO" id="GO:0003677">
    <property type="term" value="F:DNA binding"/>
    <property type="evidence" value="ECO:0007669"/>
    <property type="project" value="UniProtKB-KW"/>
</dbReference>
<feature type="domain" description="HTH lysR-type" evidence="5">
    <location>
        <begin position="2"/>
        <end position="59"/>
    </location>
</feature>
<dbReference type="RefSeq" id="WP_229049725.1">
    <property type="nucleotide sequence ID" value="NZ_BJMH01000020.1"/>
</dbReference>